<dbReference type="InterPro" id="IPR029016">
    <property type="entry name" value="GAF-like_dom_sf"/>
</dbReference>
<dbReference type="InterPro" id="IPR043128">
    <property type="entry name" value="Rev_trsase/Diguanyl_cyclase"/>
</dbReference>
<evidence type="ECO:0000313" key="5">
    <source>
        <dbReference type="Proteomes" id="UP001231616"/>
    </source>
</evidence>
<dbReference type="PANTHER" id="PTHR45138:SF24">
    <property type="entry name" value="DIGUANYLATE CYCLASE DGCC-RELATED"/>
    <property type="match status" value="1"/>
</dbReference>
<dbReference type="SUPFAM" id="SSF55073">
    <property type="entry name" value="Nucleotide cyclase"/>
    <property type="match status" value="1"/>
</dbReference>
<dbReference type="InterPro" id="IPR050469">
    <property type="entry name" value="Diguanylate_Cyclase"/>
</dbReference>
<reference evidence="4 5" key="1">
    <citation type="submission" date="2023-08" db="EMBL/GenBank/DDBJ databases">
        <authorList>
            <person name="Joshi A."/>
            <person name="Thite S."/>
        </authorList>
    </citation>
    <scope>NUCLEOTIDE SEQUENCE [LARGE SCALE GENOMIC DNA]</scope>
    <source>
        <strain evidence="4 5">AC40</strain>
    </source>
</reference>
<dbReference type="CDD" id="cd01949">
    <property type="entry name" value="GGDEF"/>
    <property type="match status" value="1"/>
</dbReference>
<dbReference type="PANTHER" id="PTHR45138">
    <property type="entry name" value="REGULATORY COMPONENTS OF SENSORY TRANSDUCTION SYSTEM"/>
    <property type="match status" value="1"/>
</dbReference>
<keyword evidence="5" id="KW-1185">Reference proteome</keyword>
<feature type="coiled-coil region" evidence="2">
    <location>
        <begin position="313"/>
        <end position="340"/>
    </location>
</feature>
<dbReference type="Pfam" id="PF00990">
    <property type="entry name" value="GGDEF"/>
    <property type="match status" value="1"/>
</dbReference>
<evidence type="ECO:0000313" key="4">
    <source>
        <dbReference type="EMBL" id="MDP4537732.1"/>
    </source>
</evidence>
<dbReference type="SUPFAM" id="SSF55781">
    <property type="entry name" value="GAF domain-like"/>
    <property type="match status" value="1"/>
</dbReference>
<gene>
    <name evidence="4" type="ORF">Q3O60_16220</name>
</gene>
<keyword evidence="4" id="KW-0548">Nucleotidyltransferase</keyword>
<dbReference type="InterPro" id="IPR003018">
    <property type="entry name" value="GAF"/>
</dbReference>
<dbReference type="Proteomes" id="UP001231616">
    <property type="component" value="Unassembled WGS sequence"/>
</dbReference>
<evidence type="ECO:0000256" key="2">
    <source>
        <dbReference type="SAM" id="Coils"/>
    </source>
</evidence>
<dbReference type="GO" id="GO:0052621">
    <property type="term" value="F:diguanylate cyclase activity"/>
    <property type="evidence" value="ECO:0007669"/>
    <property type="project" value="UniProtKB-EC"/>
</dbReference>
<dbReference type="Gene3D" id="3.30.450.40">
    <property type="match status" value="1"/>
</dbReference>
<dbReference type="Gene3D" id="3.30.70.270">
    <property type="match status" value="1"/>
</dbReference>
<proteinExistence type="predicted"/>
<protein>
    <recommendedName>
        <fullName evidence="1">diguanylate cyclase</fullName>
        <ecNumber evidence="1">2.7.7.65</ecNumber>
    </recommendedName>
</protein>
<dbReference type="EC" id="2.7.7.65" evidence="1"/>
<comment type="caution">
    <text evidence="4">The sequence shown here is derived from an EMBL/GenBank/DDBJ whole genome shotgun (WGS) entry which is preliminary data.</text>
</comment>
<accession>A0ABT9H333</accession>
<feature type="domain" description="GGDEF" evidence="3">
    <location>
        <begin position="368"/>
        <end position="504"/>
    </location>
</feature>
<dbReference type="InterPro" id="IPR000160">
    <property type="entry name" value="GGDEF_dom"/>
</dbReference>
<dbReference type="RefSeq" id="WP_305894981.1">
    <property type="nucleotide sequence ID" value="NZ_JAUZVZ010000031.1"/>
</dbReference>
<dbReference type="NCBIfam" id="TIGR00254">
    <property type="entry name" value="GGDEF"/>
    <property type="match status" value="1"/>
</dbReference>
<dbReference type="SMART" id="SM00065">
    <property type="entry name" value="GAF"/>
    <property type="match status" value="1"/>
</dbReference>
<dbReference type="Pfam" id="PF01590">
    <property type="entry name" value="GAF"/>
    <property type="match status" value="1"/>
</dbReference>
<name>A0ABT9H333_9GAMM</name>
<dbReference type="EMBL" id="JAUZVZ010000031">
    <property type="protein sequence ID" value="MDP4537732.1"/>
    <property type="molecule type" value="Genomic_DNA"/>
</dbReference>
<sequence length="504" mass="56499">MPKLKDDTPHYWAIIDALPFAVLLKDTAKPHIFANKQALHLLSLTTDSFVLSLHDIRHIRLADPISKTQLSLAQNPLLMALSGSSVNQSVLFEYSGTTVQLYATTVQLSFTLSNSVLIVLTPESTASKFDIAQTERVDDTSELEEALAFDKLMSLISTELINVRPDKLDIHIEDALTALGEFCHADRSYVFLFDKQMKHMSNTHEWVRTGIKAHKENLQNVPHQALPYFWHVIQTELIFAISDVEQLTEAAQAEKNEFNAENIQSVLCTAMSSEGQLLGFVGCDMVARKRNWTASDIRRLKLVGNMIANTIQNVNYRLSLQKMQNKLVKANQELKVLAARDGLTGIANRRQFDEVILQELHRCTRAQAPLCLMLIDIDHFKDFNDNYGHLAGDDALKRVAIALQQQLKRQGELIARYGGEEFAVILPQCDSAEAPLIAKRLHAAIFKLAIEHTFSPWQLLTISIGYCQLTPDKKTSINTLIEKADTALYQAKAAGRNQVKGISL</sequence>
<evidence type="ECO:0000259" key="3">
    <source>
        <dbReference type="PROSITE" id="PS50887"/>
    </source>
</evidence>
<dbReference type="SMART" id="SM00267">
    <property type="entry name" value="GGDEF"/>
    <property type="match status" value="1"/>
</dbReference>
<dbReference type="PROSITE" id="PS50887">
    <property type="entry name" value="GGDEF"/>
    <property type="match status" value="1"/>
</dbReference>
<keyword evidence="2" id="KW-0175">Coiled coil</keyword>
<dbReference type="InterPro" id="IPR029787">
    <property type="entry name" value="Nucleotide_cyclase"/>
</dbReference>
<evidence type="ECO:0000256" key="1">
    <source>
        <dbReference type="ARBA" id="ARBA00012528"/>
    </source>
</evidence>
<keyword evidence="4" id="KW-0808">Transferase</keyword>
<organism evidence="4 5">
    <name type="scientific">Alkalimonas collagenimarina</name>
    <dbReference type="NCBI Taxonomy" id="400390"/>
    <lineage>
        <taxon>Bacteria</taxon>
        <taxon>Pseudomonadati</taxon>
        <taxon>Pseudomonadota</taxon>
        <taxon>Gammaproteobacteria</taxon>
        <taxon>Alkalimonas</taxon>
    </lineage>
</organism>